<dbReference type="PANTHER" id="PTHR19325">
    <property type="entry name" value="COMPLEMENT COMPONENT-RELATED SUSHI DOMAIN-CONTAINING"/>
    <property type="match status" value="1"/>
</dbReference>
<dbReference type="SUPFAM" id="SSF57535">
    <property type="entry name" value="Complement control module/SCR domain"/>
    <property type="match status" value="1"/>
</dbReference>
<comment type="caution">
    <text evidence="5">Lacks conserved residue(s) required for the propagation of feature annotation.</text>
</comment>
<dbReference type="PANTHER" id="PTHR19325:SF575">
    <property type="entry name" value="LOCOMOTION-RELATED PROTEIN HIKARU GENKI"/>
    <property type="match status" value="1"/>
</dbReference>
<evidence type="ECO:0000256" key="3">
    <source>
        <dbReference type="ARBA" id="ARBA00023157"/>
    </source>
</evidence>
<accession>A0A9D4HP48</accession>
<dbReference type="PROSITE" id="PS50923">
    <property type="entry name" value="SUSHI"/>
    <property type="match status" value="1"/>
</dbReference>
<evidence type="ECO:0000256" key="4">
    <source>
        <dbReference type="ARBA" id="ARBA00023180"/>
    </source>
</evidence>
<dbReference type="AlphaFoldDB" id="A0A9D4HP48"/>
<dbReference type="InterPro" id="IPR000436">
    <property type="entry name" value="Sushi_SCR_CCP_dom"/>
</dbReference>
<dbReference type="Gene3D" id="2.10.70.10">
    <property type="entry name" value="Complement Module, domain 1"/>
    <property type="match status" value="1"/>
</dbReference>
<evidence type="ECO:0000256" key="5">
    <source>
        <dbReference type="PROSITE-ProRule" id="PRU00302"/>
    </source>
</evidence>
<feature type="domain" description="Sushi" evidence="6">
    <location>
        <begin position="6"/>
        <end position="69"/>
    </location>
</feature>
<dbReference type="Pfam" id="PF00084">
    <property type="entry name" value="Sushi"/>
    <property type="match status" value="1"/>
</dbReference>
<dbReference type="CDD" id="cd00033">
    <property type="entry name" value="CCP"/>
    <property type="match status" value="1"/>
</dbReference>
<comment type="caution">
    <text evidence="7">The sequence shown here is derived from an EMBL/GenBank/DDBJ whole genome shotgun (WGS) entry which is preliminary data.</text>
</comment>
<evidence type="ECO:0000256" key="1">
    <source>
        <dbReference type="ARBA" id="ARBA00022659"/>
    </source>
</evidence>
<proteinExistence type="predicted"/>
<evidence type="ECO:0000313" key="8">
    <source>
        <dbReference type="Proteomes" id="UP000828390"/>
    </source>
</evidence>
<reference evidence="7" key="1">
    <citation type="journal article" date="2019" name="bioRxiv">
        <title>The Genome of the Zebra Mussel, Dreissena polymorpha: A Resource for Invasive Species Research.</title>
        <authorList>
            <person name="McCartney M.A."/>
            <person name="Auch B."/>
            <person name="Kono T."/>
            <person name="Mallez S."/>
            <person name="Zhang Y."/>
            <person name="Obille A."/>
            <person name="Becker A."/>
            <person name="Abrahante J.E."/>
            <person name="Garbe J."/>
            <person name="Badalamenti J.P."/>
            <person name="Herman A."/>
            <person name="Mangelson H."/>
            <person name="Liachko I."/>
            <person name="Sullivan S."/>
            <person name="Sone E.D."/>
            <person name="Koren S."/>
            <person name="Silverstein K.A.T."/>
            <person name="Beckman K.B."/>
            <person name="Gohl D.M."/>
        </authorList>
    </citation>
    <scope>NUCLEOTIDE SEQUENCE</scope>
    <source>
        <strain evidence="7">Duluth1</strain>
        <tissue evidence="7">Whole animal</tissue>
    </source>
</reference>
<keyword evidence="2" id="KW-0677">Repeat</keyword>
<keyword evidence="1 5" id="KW-0768">Sushi</keyword>
<protein>
    <recommendedName>
        <fullName evidence="6">Sushi domain-containing protein</fullName>
    </recommendedName>
</protein>
<organism evidence="7 8">
    <name type="scientific">Dreissena polymorpha</name>
    <name type="common">Zebra mussel</name>
    <name type="synonym">Mytilus polymorpha</name>
    <dbReference type="NCBI Taxonomy" id="45954"/>
    <lineage>
        <taxon>Eukaryota</taxon>
        <taxon>Metazoa</taxon>
        <taxon>Spiralia</taxon>
        <taxon>Lophotrochozoa</taxon>
        <taxon>Mollusca</taxon>
        <taxon>Bivalvia</taxon>
        <taxon>Autobranchia</taxon>
        <taxon>Heteroconchia</taxon>
        <taxon>Euheterodonta</taxon>
        <taxon>Imparidentia</taxon>
        <taxon>Neoheterodontei</taxon>
        <taxon>Myida</taxon>
        <taxon>Dreissenoidea</taxon>
        <taxon>Dreissenidae</taxon>
        <taxon>Dreissena</taxon>
    </lineage>
</organism>
<reference evidence="7" key="2">
    <citation type="submission" date="2020-11" db="EMBL/GenBank/DDBJ databases">
        <authorList>
            <person name="McCartney M.A."/>
            <person name="Auch B."/>
            <person name="Kono T."/>
            <person name="Mallez S."/>
            <person name="Becker A."/>
            <person name="Gohl D.M."/>
            <person name="Silverstein K.A.T."/>
            <person name="Koren S."/>
            <person name="Bechman K.B."/>
            <person name="Herman A."/>
            <person name="Abrahante J.E."/>
            <person name="Garbe J."/>
        </authorList>
    </citation>
    <scope>NUCLEOTIDE SEQUENCE</scope>
    <source>
        <strain evidence="7">Duluth1</strain>
        <tissue evidence="7">Whole animal</tissue>
    </source>
</reference>
<dbReference type="Proteomes" id="UP000828390">
    <property type="component" value="Unassembled WGS sequence"/>
</dbReference>
<dbReference type="InterPro" id="IPR035976">
    <property type="entry name" value="Sushi/SCR/CCP_sf"/>
</dbReference>
<sequence length="118" mass="12578">MKQALSNCGTLSKPLNGSVSFVPNTEYLSQAEFECDIGYCYLSGNKTRTCTDSGRSAGVWAGTSPTCVIKVLSNPSNGKVDLSNGTKYQSTAVYTSELQAELARLTKHGLAVNRFATV</sequence>
<evidence type="ECO:0000256" key="2">
    <source>
        <dbReference type="ARBA" id="ARBA00022737"/>
    </source>
</evidence>
<keyword evidence="4" id="KW-0325">Glycoprotein</keyword>
<dbReference type="SMART" id="SM00032">
    <property type="entry name" value="CCP"/>
    <property type="match status" value="1"/>
</dbReference>
<dbReference type="EMBL" id="JAIWYP010000012">
    <property type="protein sequence ID" value="KAH3725831.1"/>
    <property type="molecule type" value="Genomic_DNA"/>
</dbReference>
<keyword evidence="3" id="KW-1015">Disulfide bond</keyword>
<gene>
    <name evidence="7" type="ORF">DPMN_051682</name>
</gene>
<evidence type="ECO:0000259" key="6">
    <source>
        <dbReference type="PROSITE" id="PS50923"/>
    </source>
</evidence>
<evidence type="ECO:0000313" key="7">
    <source>
        <dbReference type="EMBL" id="KAH3725831.1"/>
    </source>
</evidence>
<name>A0A9D4HP48_DREPO</name>
<dbReference type="InterPro" id="IPR050350">
    <property type="entry name" value="Compl-Cell_Adhes-Reg"/>
</dbReference>
<keyword evidence="8" id="KW-1185">Reference proteome</keyword>